<feature type="signal peptide" evidence="6">
    <location>
        <begin position="1"/>
        <end position="25"/>
    </location>
</feature>
<evidence type="ECO:0000256" key="3">
    <source>
        <dbReference type="ARBA" id="ARBA00022825"/>
    </source>
</evidence>
<name>A0A9W2ZY38_BIOGL</name>
<organism evidence="8 9">
    <name type="scientific">Biomphalaria glabrata</name>
    <name type="common">Bloodfluke planorb</name>
    <name type="synonym">Freshwater snail</name>
    <dbReference type="NCBI Taxonomy" id="6526"/>
    <lineage>
        <taxon>Eukaryota</taxon>
        <taxon>Metazoa</taxon>
        <taxon>Spiralia</taxon>
        <taxon>Lophotrochozoa</taxon>
        <taxon>Mollusca</taxon>
        <taxon>Gastropoda</taxon>
        <taxon>Heterobranchia</taxon>
        <taxon>Euthyneura</taxon>
        <taxon>Panpulmonata</taxon>
        <taxon>Hygrophila</taxon>
        <taxon>Lymnaeoidea</taxon>
        <taxon>Planorbidae</taxon>
        <taxon>Biomphalaria</taxon>
    </lineage>
</organism>
<evidence type="ECO:0000256" key="5">
    <source>
        <dbReference type="RuleBase" id="RU363034"/>
    </source>
</evidence>
<evidence type="ECO:0000256" key="1">
    <source>
        <dbReference type="ARBA" id="ARBA00022670"/>
    </source>
</evidence>
<dbReference type="RefSeq" id="XP_055879850.1">
    <property type="nucleotide sequence ID" value="XM_056023875.1"/>
</dbReference>
<dbReference type="InterPro" id="IPR009003">
    <property type="entry name" value="Peptidase_S1_PA"/>
</dbReference>
<keyword evidence="3 5" id="KW-0720">Serine protease</keyword>
<dbReference type="AlphaFoldDB" id="A0A9W2ZY38"/>
<evidence type="ECO:0000313" key="8">
    <source>
        <dbReference type="Proteomes" id="UP001165740"/>
    </source>
</evidence>
<evidence type="ECO:0000256" key="4">
    <source>
        <dbReference type="ARBA" id="ARBA00023157"/>
    </source>
</evidence>
<gene>
    <name evidence="9" type="primary">LOC106076845</name>
</gene>
<dbReference type="PROSITE" id="PS50240">
    <property type="entry name" value="TRYPSIN_DOM"/>
    <property type="match status" value="1"/>
</dbReference>
<dbReference type="InterPro" id="IPR018114">
    <property type="entry name" value="TRYPSIN_HIS"/>
</dbReference>
<dbReference type="InterPro" id="IPR033116">
    <property type="entry name" value="TRYPSIN_SER"/>
</dbReference>
<dbReference type="InterPro" id="IPR001254">
    <property type="entry name" value="Trypsin_dom"/>
</dbReference>
<sequence>MFLCVKRSTMRLVLSFVLVLAIAYAKPSARGLDLARLTRSRYDKIDAAGCGQRPLAPGNGASEVALRIVGGQEAVPYSHPSICSLRYTTAPTHHFCGGTLVKNLAGEYYFVTAAHCVYGEPRASRYEAHCGIHDRSDLREPHRVIVHFSALTSHPLYDDWTIDYDIAIFKVSTALPTNNYISAVCIPNEGWFEGEKGIVAGWGTLTSGGDSPYKLHQVQKPIKSRATCEQRYGAGSISLRMLCAGLPQGGVDSCQGDSGGPLYTLRENRWTLTGIVSWGYGCAEAGRPGVYADVIELKDWINTVINRL</sequence>
<dbReference type="Pfam" id="PF00089">
    <property type="entry name" value="Trypsin"/>
    <property type="match status" value="1"/>
</dbReference>
<dbReference type="PRINTS" id="PR00722">
    <property type="entry name" value="CHYMOTRYPSIN"/>
</dbReference>
<feature type="chain" id="PRO_5040912157" evidence="6">
    <location>
        <begin position="26"/>
        <end position="308"/>
    </location>
</feature>
<dbReference type="PANTHER" id="PTHR24252">
    <property type="entry name" value="ACROSIN-RELATED"/>
    <property type="match status" value="1"/>
</dbReference>
<dbReference type="GeneID" id="106076845"/>
<dbReference type="InterPro" id="IPR043504">
    <property type="entry name" value="Peptidase_S1_PA_chymotrypsin"/>
</dbReference>
<evidence type="ECO:0000313" key="9">
    <source>
        <dbReference type="RefSeq" id="XP_055879850.1"/>
    </source>
</evidence>
<dbReference type="CDD" id="cd00190">
    <property type="entry name" value="Tryp_SPc"/>
    <property type="match status" value="1"/>
</dbReference>
<evidence type="ECO:0000259" key="7">
    <source>
        <dbReference type="PROSITE" id="PS50240"/>
    </source>
</evidence>
<keyword evidence="1 5" id="KW-0645">Protease</keyword>
<dbReference type="FunFam" id="2.40.10.10:FF:000003">
    <property type="entry name" value="Transmembrane serine protease 3"/>
    <property type="match status" value="1"/>
</dbReference>
<dbReference type="OrthoDB" id="9425590at2759"/>
<dbReference type="Proteomes" id="UP001165740">
    <property type="component" value="Chromosome 3"/>
</dbReference>
<evidence type="ECO:0000256" key="2">
    <source>
        <dbReference type="ARBA" id="ARBA00022801"/>
    </source>
</evidence>
<keyword evidence="6" id="KW-0732">Signal</keyword>
<proteinExistence type="predicted"/>
<keyword evidence="4" id="KW-1015">Disulfide bond</keyword>
<protein>
    <submittedName>
        <fullName evidence="9">Trypsin alpha-3-like</fullName>
    </submittedName>
</protein>
<reference evidence="9" key="1">
    <citation type="submission" date="2025-08" db="UniProtKB">
        <authorList>
            <consortium name="RefSeq"/>
        </authorList>
    </citation>
    <scope>IDENTIFICATION</scope>
</reference>
<dbReference type="Gene3D" id="2.40.10.10">
    <property type="entry name" value="Trypsin-like serine proteases"/>
    <property type="match status" value="1"/>
</dbReference>
<dbReference type="GO" id="GO:0006508">
    <property type="term" value="P:proteolysis"/>
    <property type="evidence" value="ECO:0007669"/>
    <property type="project" value="UniProtKB-KW"/>
</dbReference>
<dbReference type="SUPFAM" id="SSF50494">
    <property type="entry name" value="Trypsin-like serine proteases"/>
    <property type="match status" value="1"/>
</dbReference>
<feature type="domain" description="Peptidase S1" evidence="7">
    <location>
        <begin position="68"/>
        <end position="306"/>
    </location>
</feature>
<dbReference type="GO" id="GO:0004252">
    <property type="term" value="F:serine-type endopeptidase activity"/>
    <property type="evidence" value="ECO:0007669"/>
    <property type="project" value="InterPro"/>
</dbReference>
<keyword evidence="2 5" id="KW-0378">Hydrolase</keyword>
<dbReference type="PROSITE" id="PS00135">
    <property type="entry name" value="TRYPSIN_SER"/>
    <property type="match status" value="1"/>
</dbReference>
<dbReference type="PROSITE" id="PS00134">
    <property type="entry name" value="TRYPSIN_HIS"/>
    <property type="match status" value="1"/>
</dbReference>
<dbReference type="InterPro" id="IPR001314">
    <property type="entry name" value="Peptidase_S1A"/>
</dbReference>
<evidence type="ECO:0000256" key="6">
    <source>
        <dbReference type="SAM" id="SignalP"/>
    </source>
</evidence>
<accession>A0A9W2ZY38</accession>
<dbReference type="SMART" id="SM00020">
    <property type="entry name" value="Tryp_SPc"/>
    <property type="match status" value="1"/>
</dbReference>
<keyword evidence="8" id="KW-1185">Reference proteome</keyword>
<dbReference type="PANTHER" id="PTHR24252:SF7">
    <property type="entry name" value="HYALIN"/>
    <property type="match status" value="1"/>
</dbReference>